<dbReference type="SUPFAM" id="SSF47954">
    <property type="entry name" value="Cyclin-like"/>
    <property type="match status" value="1"/>
</dbReference>
<dbReference type="GO" id="GO:0000995">
    <property type="term" value="F:RNA polymerase III general transcription initiation factor activity"/>
    <property type="evidence" value="ECO:0007669"/>
    <property type="project" value="TreeGrafter"/>
</dbReference>
<accession>A0A6J2X984</accession>
<dbReference type="InterPro" id="IPR000812">
    <property type="entry name" value="TFIIB"/>
</dbReference>
<feature type="compositionally biased region" description="Low complexity" evidence="11">
    <location>
        <begin position="421"/>
        <end position="431"/>
    </location>
</feature>
<feature type="compositionally biased region" description="Acidic residues" evidence="11">
    <location>
        <begin position="537"/>
        <end position="552"/>
    </location>
</feature>
<dbReference type="PANTHER" id="PTHR11618:SF4">
    <property type="entry name" value="TRANSCRIPTION FACTOR IIIB 90 KDA SUBUNIT"/>
    <property type="match status" value="1"/>
</dbReference>
<keyword evidence="3" id="KW-0479">Metal-binding</keyword>
<keyword evidence="4" id="KW-0863">Zinc-finger</keyword>
<dbReference type="InParanoid" id="A0A6J2X984"/>
<feature type="compositionally biased region" description="Basic and acidic residues" evidence="11">
    <location>
        <begin position="276"/>
        <end position="285"/>
    </location>
</feature>
<evidence type="ECO:0000256" key="10">
    <source>
        <dbReference type="SAM" id="Coils"/>
    </source>
</evidence>
<comment type="subcellular location">
    <subcellularLocation>
        <location evidence="1">Nucleus</location>
    </subcellularLocation>
</comment>
<evidence type="ECO:0000256" key="2">
    <source>
        <dbReference type="ARBA" id="ARBA00010857"/>
    </source>
</evidence>
<feature type="region of interest" description="Disordered" evidence="11">
    <location>
        <begin position="471"/>
        <end position="552"/>
    </location>
</feature>
<dbReference type="Gene3D" id="1.20.5.650">
    <property type="entry name" value="Single helix bin"/>
    <property type="match status" value="1"/>
</dbReference>
<keyword evidence="5" id="KW-0862">Zinc</keyword>
<keyword evidence="9" id="KW-0539">Nucleus</keyword>
<evidence type="ECO:0000313" key="14">
    <source>
        <dbReference type="RefSeq" id="XP_030747772.1"/>
    </source>
</evidence>
<dbReference type="GeneID" id="115876213"/>
<dbReference type="FunCoup" id="A0A6J2X984">
    <property type="interactions" value="385"/>
</dbReference>
<dbReference type="FunFam" id="1.10.472.10:FF:000002">
    <property type="entry name" value="Transcription factor IIIB 90 kDa subunit"/>
    <property type="match status" value="1"/>
</dbReference>
<protein>
    <submittedName>
        <fullName evidence="14">Transcription factor IIIB 90 kDa subunit-like</fullName>
    </submittedName>
</protein>
<feature type="region of interest" description="Disordered" evidence="11">
    <location>
        <begin position="276"/>
        <end position="315"/>
    </location>
</feature>
<dbReference type="GO" id="GO:0008270">
    <property type="term" value="F:zinc ion binding"/>
    <property type="evidence" value="ECO:0007669"/>
    <property type="project" value="UniProtKB-KW"/>
</dbReference>
<dbReference type="InterPro" id="IPR036915">
    <property type="entry name" value="Cyclin-like_sf"/>
</dbReference>
<feature type="compositionally biased region" description="Basic residues" evidence="11">
    <location>
        <begin position="370"/>
        <end position="379"/>
    </location>
</feature>
<dbReference type="InterPro" id="IPR013150">
    <property type="entry name" value="TFIIB_cyclin"/>
</dbReference>
<organism evidence="13 14">
    <name type="scientific">Sitophilus oryzae</name>
    <name type="common">Rice weevil</name>
    <name type="synonym">Curculio oryzae</name>
    <dbReference type="NCBI Taxonomy" id="7048"/>
    <lineage>
        <taxon>Eukaryota</taxon>
        <taxon>Metazoa</taxon>
        <taxon>Ecdysozoa</taxon>
        <taxon>Arthropoda</taxon>
        <taxon>Hexapoda</taxon>
        <taxon>Insecta</taxon>
        <taxon>Pterygota</taxon>
        <taxon>Neoptera</taxon>
        <taxon>Endopterygota</taxon>
        <taxon>Coleoptera</taxon>
        <taxon>Polyphaga</taxon>
        <taxon>Cucujiformia</taxon>
        <taxon>Curculionidae</taxon>
        <taxon>Dryophthorinae</taxon>
        <taxon>Sitophilus</taxon>
    </lineage>
</organism>
<dbReference type="InterPro" id="IPR011665">
    <property type="entry name" value="BRF1_TBP-bd_dom"/>
</dbReference>
<dbReference type="GO" id="GO:0070897">
    <property type="term" value="P:transcription preinitiation complex assembly"/>
    <property type="evidence" value="ECO:0007669"/>
    <property type="project" value="InterPro"/>
</dbReference>
<keyword evidence="10" id="KW-0175">Coiled coil</keyword>
<dbReference type="Gene3D" id="1.10.472.10">
    <property type="entry name" value="Cyclin-like"/>
    <property type="match status" value="1"/>
</dbReference>
<dbReference type="RefSeq" id="XP_030747772.1">
    <property type="nucleotide sequence ID" value="XM_030891912.1"/>
</dbReference>
<evidence type="ECO:0000256" key="8">
    <source>
        <dbReference type="ARBA" id="ARBA00023163"/>
    </source>
</evidence>
<dbReference type="KEGG" id="soy:115876213"/>
<dbReference type="GO" id="GO:0005634">
    <property type="term" value="C:nucleus"/>
    <property type="evidence" value="ECO:0007669"/>
    <property type="project" value="UniProtKB-SubCell"/>
</dbReference>
<dbReference type="AlphaFoldDB" id="A0A6J2X984"/>
<dbReference type="CDD" id="cd20554">
    <property type="entry name" value="CYCLIN_TFIIIB90_rpt2"/>
    <property type="match status" value="1"/>
</dbReference>
<evidence type="ECO:0000256" key="7">
    <source>
        <dbReference type="ARBA" id="ARBA00023159"/>
    </source>
</evidence>
<evidence type="ECO:0000313" key="13">
    <source>
        <dbReference type="Proteomes" id="UP000504635"/>
    </source>
</evidence>
<keyword evidence="7" id="KW-0010">Activator</keyword>
<evidence type="ECO:0000256" key="5">
    <source>
        <dbReference type="ARBA" id="ARBA00022833"/>
    </source>
</evidence>
<comment type="similarity">
    <text evidence="2">Belongs to the TFIIB family.</text>
</comment>
<dbReference type="Proteomes" id="UP000504635">
    <property type="component" value="Unplaced"/>
</dbReference>
<dbReference type="Pfam" id="PF00382">
    <property type="entry name" value="TFIIB"/>
    <property type="match status" value="1"/>
</dbReference>
<keyword evidence="13" id="KW-1185">Reference proteome</keyword>
<feature type="region of interest" description="Disordered" evidence="11">
    <location>
        <begin position="416"/>
        <end position="459"/>
    </location>
</feature>
<dbReference type="GO" id="GO:0000126">
    <property type="term" value="C:transcription factor TFIIIB complex"/>
    <property type="evidence" value="ECO:0007669"/>
    <property type="project" value="TreeGrafter"/>
</dbReference>
<dbReference type="GO" id="GO:0017025">
    <property type="term" value="F:TBP-class protein binding"/>
    <property type="evidence" value="ECO:0007669"/>
    <property type="project" value="InterPro"/>
</dbReference>
<dbReference type="InterPro" id="IPR013763">
    <property type="entry name" value="Cyclin-like_dom"/>
</dbReference>
<feature type="compositionally biased region" description="Basic and acidic residues" evidence="11">
    <location>
        <begin position="353"/>
        <end position="369"/>
    </location>
</feature>
<evidence type="ECO:0000256" key="9">
    <source>
        <dbReference type="ARBA" id="ARBA00023242"/>
    </source>
</evidence>
<evidence type="ECO:0000256" key="4">
    <source>
        <dbReference type="ARBA" id="ARBA00022771"/>
    </source>
</evidence>
<dbReference type="GO" id="GO:0001006">
    <property type="term" value="F:RNA polymerase III type 3 promoter sequence-specific DNA binding"/>
    <property type="evidence" value="ECO:0007669"/>
    <property type="project" value="TreeGrafter"/>
</dbReference>
<feature type="domain" description="Cyclin-like" evidence="12">
    <location>
        <begin position="128"/>
        <end position="212"/>
    </location>
</feature>
<proteinExistence type="inferred from homology"/>
<dbReference type="Pfam" id="PF07741">
    <property type="entry name" value="BRF1"/>
    <property type="match status" value="1"/>
</dbReference>
<gene>
    <name evidence="14" type="primary">LOC115876213</name>
</gene>
<feature type="region of interest" description="Disordered" evidence="11">
    <location>
        <begin position="353"/>
        <end position="391"/>
    </location>
</feature>
<feature type="compositionally biased region" description="Basic and acidic residues" evidence="11">
    <location>
        <begin position="480"/>
        <end position="496"/>
    </location>
</feature>
<evidence type="ECO:0000256" key="6">
    <source>
        <dbReference type="ARBA" id="ARBA00023015"/>
    </source>
</evidence>
<evidence type="ECO:0000259" key="12">
    <source>
        <dbReference type="SMART" id="SM00385"/>
    </source>
</evidence>
<dbReference type="GO" id="GO:0097550">
    <property type="term" value="C:transcription preinitiation complex"/>
    <property type="evidence" value="ECO:0007669"/>
    <property type="project" value="TreeGrafter"/>
</dbReference>
<reference evidence="14" key="1">
    <citation type="submission" date="2025-08" db="UniProtKB">
        <authorList>
            <consortium name="RefSeq"/>
        </authorList>
    </citation>
    <scope>IDENTIFICATION</scope>
    <source>
        <tissue evidence="14">Gonads</tissue>
    </source>
</reference>
<keyword evidence="6" id="KW-0805">Transcription regulation</keyword>
<evidence type="ECO:0000256" key="1">
    <source>
        <dbReference type="ARBA" id="ARBA00004123"/>
    </source>
</evidence>
<dbReference type="OrthoDB" id="511529at2759"/>
<evidence type="ECO:0000256" key="3">
    <source>
        <dbReference type="ARBA" id="ARBA00022723"/>
    </source>
</evidence>
<feature type="compositionally biased region" description="Acidic residues" evidence="11">
    <location>
        <begin position="497"/>
        <end position="520"/>
    </location>
</feature>
<keyword evidence="8" id="KW-0804">Transcription</keyword>
<dbReference type="SMART" id="SM00385">
    <property type="entry name" value="CYCLIN"/>
    <property type="match status" value="1"/>
</dbReference>
<feature type="coiled-coil region" evidence="10">
    <location>
        <begin position="245"/>
        <end position="272"/>
    </location>
</feature>
<dbReference type="PANTHER" id="PTHR11618">
    <property type="entry name" value="TRANSCRIPTION INITIATION FACTOR IIB-RELATED"/>
    <property type="match status" value="1"/>
</dbReference>
<name>A0A6J2X984_SITOR</name>
<evidence type="ECO:0000256" key="11">
    <source>
        <dbReference type="SAM" id="MobiDB-lite"/>
    </source>
</evidence>
<sequence>MTNLVISGNVSVDGANIEQVYSYKYLGHEITIGRDNQTHEIQRRVGLTWAAFGKLRYVLKSDLPMCLKRKVFHQCVMPVLTYGAETLTLTKKSIEKIRVAQRAMERAMLGVSLRDKIPSTVIKQHPCLYILRFASKLEFGNKTQMVTNTALRLVQRMKRDSIHSGRRPSGLCGAALLIASRLHEFSRSIGDIVKVVKVHESTMRKRLMEFGDTPSSALSLEEFMTVDLEEEQDPPCFKAARKKDKERLQKLLEDEAETVTDLQKQIDVELEQSNKKYKGSDRKCGPDIASIGLPASLDDTSNAPQPDSKGITFDLNFDDVDDEELDSYIMSDSEFQVKHELWHELNAEYLKKQKEKEEQLKKEREEGKPEKKRKRHSKRQTIGPSNSAGEAIEKIIQEKKISTKINYEVLKSLKSGAVLNETSDVTSTSTEDNPDAKRLKSTPVIIDSPPKKQGKSRKIVDVGLPFLEDTPAVVSKKKDRKETVTEESSKNDKIPAVEEEEAEEDADDYYEEEQPQDDTANEMGVLTMLNQHHQEMGEDQYGYDDDGYEDDY</sequence>